<dbReference type="CDD" id="cd06588">
    <property type="entry name" value="PhnB_like"/>
    <property type="match status" value="1"/>
</dbReference>
<sequence>MKINPYLFFNGQCEEAIKFYARVLGGKIEMMVPYKDMPGDEKFPAEFAHHIMHARLSIGDQVIMASDAGPGRYNKPQGFDVSLNVDTVEEAEQVYKGLSEGAQSVGMPLGETFWAQRFGSFVDKFGTNWMINCQKPV</sequence>
<accession>B6JBK5</accession>
<dbReference type="SUPFAM" id="SSF54593">
    <property type="entry name" value="Glyoxalase/Bleomycin resistance protein/Dihydroxybiphenyl dioxygenase"/>
    <property type="match status" value="1"/>
</dbReference>
<evidence type="ECO:0000259" key="1">
    <source>
        <dbReference type="Pfam" id="PF00903"/>
    </source>
</evidence>
<organism evidence="2 3">
    <name type="scientific">Afipia carboxidovorans (strain ATCC 49405 / DSM 1227 / KCTC 32145 / OM5)</name>
    <name type="common">Oligotropha carboxidovorans</name>
    <dbReference type="NCBI Taxonomy" id="504832"/>
    <lineage>
        <taxon>Bacteria</taxon>
        <taxon>Pseudomonadati</taxon>
        <taxon>Pseudomonadota</taxon>
        <taxon>Alphaproteobacteria</taxon>
        <taxon>Hyphomicrobiales</taxon>
        <taxon>Nitrobacteraceae</taxon>
        <taxon>Afipia</taxon>
    </lineage>
</organism>
<dbReference type="eggNOG" id="COG2764">
    <property type="taxonomic scope" value="Bacteria"/>
</dbReference>
<protein>
    <submittedName>
        <fullName evidence="2">Glyoxalase/bleomycin resistance</fullName>
    </submittedName>
</protein>
<evidence type="ECO:0000313" key="3">
    <source>
        <dbReference type="Proteomes" id="UP000007730"/>
    </source>
</evidence>
<dbReference type="Pfam" id="PF00903">
    <property type="entry name" value="Glyoxalase"/>
    <property type="match status" value="1"/>
</dbReference>
<dbReference type="InterPro" id="IPR029068">
    <property type="entry name" value="Glyas_Bleomycin-R_OHBP_Dase"/>
</dbReference>
<feature type="domain" description="Glyoxalase/fosfomycin resistance/dioxygenase" evidence="1">
    <location>
        <begin position="2"/>
        <end position="131"/>
    </location>
</feature>
<dbReference type="KEGG" id="ocg:OCA5_c25660"/>
<dbReference type="KEGG" id="oca:OCAR_5414"/>
<dbReference type="STRING" id="504832.OCA5_c25660"/>
<dbReference type="OrthoDB" id="9795306at2"/>
<dbReference type="AlphaFoldDB" id="B6JBK5"/>
<evidence type="ECO:0000313" key="2">
    <source>
        <dbReference type="EMBL" id="AEI07261.1"/>
    </source>
</evidence>
<proteinExistence type="predicted"/>
<keyword evidence="3" id="KW-1185">Reference proteome</keyword>
<reference evidence="2 3" key="1">
    <citation type="journal article" date="2011" name="J. Bacteriol.">
        <title>Complete genome sequences of the chemolithoautotrophic Oligotropha carboxidovorans strains OM4 and OM5.</title>
        <authorList>
            <person name="Volland S."/>
            <person name="Rachinger M."/>
            <person name="Strittmatter A."/>
            <person name="Daniel R."/>
            <person name="Gottschalk G."/>
            <person name="Meyer O."/>
        </authorList>
    </citation>
    <scope>NUCLEOTIDE SEQUENCE [LARGE SCALE GENOMIC DNA]</scope>
    <source>
        <strain evidence="3">ATCC 49405 / DSM 1227 / KCTC 32145 / OM5</strain>
    </source>
</reference>
<dbReference type="Gene3D" id="3.10.180.10">
    <property type="entry name" value="2,3-Dihydroxybiphenyl 1,2-Dioxygenase, domain 1"/>
    <property type="match status" value="1"/>
</dbReference>
<dbReference type="InterPro" id="IPR028973">
    <property type="entry name" value="PhnB-like"/>
</dbReference>
<dbReference type="PATRIC" id="fig|504832.7.peg.2713"/>
<dbReference type="PANTHER" id="PTHR33990:SF1">
    <property type="entry name" value="PROTEIN YJDN"/>
    <property type="match status" value="1"/>
</dbReference>
<dbReference type="Proteomes" id="UP000007730">
    <property type="component" value="Chromosome"/>
</dbReference>
<name>B6JBK5_AFIC5</name>
<dbReference type="InterPro" id="IPR004360">
    <property type="entry name" value="Glyas_Fos-R_dOase_dom"/>
</dbReference>
<dbReference type="PANTHER" id="PTHR33990">
    <property type="entry name" value="PROTEIN YJDN-RELATED"/>
    <property type="match status" value="1"/>
</dbReference>
<dbReference type="EMBL" id="CP002826">
    <property type="protein sequence ID" value="AEI07261.1"/>
    <property type="molecule type" value="Genomic_DNA"/>
</dbReference>
<dbReference type="HOGENOM" id="CLU_046006_17_1_5"/>
<dbReference type="RefSeq" id="WP_012562575.1">
    <property type="nucleotide sequence ID" value="NC_011386.1"/>
</dbReference>
<gene>
    <name evidence="2" type="ordered locus">OCA5_c25660</name>
</gene>